<dbReference type="Pfam" id="PF03009">
    <property type="entry name" value="GDPD"/>
    <property type="match status" value="1"/>
</dbReference>
<dbReference type="PANTHER" id="PTHR46211">
    <property type="entry name" value="GLYCEROPHOSPHORYL DIESTER PHOSPHODIESTERASE"/>
    <property type="match status" value="1"/>
</dbReference>
<dbReference type="GO" id="GO:0008081">
    <property type="term" value="F:phosphoric diester hydrolase activity"/>
    <property type="evidence" value="ECO:0007669"/>
    <property type="project" value="InterPro"/>
</dbReference>
<dbReference type="SUPFAM" id="SSF51695">
    <property type="entry name" value="PLC-like phosphodiesterases"/>
    <property type="match status" value="1"/>
</dbReference>
<organism evidence="2 3">
    <name type="scientific">Paenibacillus xylanivorans</name>
    <dbReference type="NCBI Taxonomy" id="1705561"/>
    <lineage>
        <taxon>Bacteria</taxon>
        <taxon>Bacillati</taxon>
        <taxon>Bacillota</taxon>
        <taxon>Bacilli</taxon>
        <taxon>Bacillales</taxon>
        <taxon>Paenibacillaceae</taxon>
        <taxon>Paenibacillus</taxon>
    </lineage>
</organism>
<dbReference type="RefSeq" id="WP_053779404.1">
    <property type="nucleotide sequence ID" value="NZ_LITU01000029.1"/>
</dbReference>
<dbReference type="OrthoDB" id="384721at2"/>
<dbReference type="Gene3D" id="3.20.20.190">
    <property type="entry name" value="Phosphatidylinositol (PI) phosphodiesterase"/>
    <property type="match status" value="1"/>
</dbReference>
<protein>
    <submittedName>
        <fullName evidence="2">Glycerophosphodiester phosphodiesterase</fullName>
    </submittedName>
</protein>
<reference evidence="2 3" key="1">
    <citation type="submission" date="2015-08" db="EMBL/GenBank/DDBJ databases">
        <title>Draft genome sequence of cellulolytic and xylanolytic Paenibacillus sp. A59, isolated from a decaying forest soil from Patagonia, Argentina.</title>
        <authorList>
            <person name="Ghio S."/>
            <person name="Caceres A.M."/>
            <person name="Talia P."/>
            <person name="Grasso D."/>
            <person name="Campos E."/>
        </authorList>
    </citation>
    <scope>NUCLEOTIDE SEQUENCE [LARGE SCALE GENOMIC DNA]</scope>
    <source>
        <strain evidence="2 3">A59</strain>
    </source>
</reference>
<dbReference type="InterPro" id="IPR017946">
    <property type="entry name" value="PLC-like_Pdiesterase_TIM-brl"/>
</dbReference>
<dbReference type="InterPro" id="IPR030395">
    <property type="entry name" value="GP_PDE_dom"/>
</dbReference>
<keyword evidence="3" id="KW-1185">Reference proteome</keyword>
<gene>
    <name evidence="2" type="ORF">AMS66_03165</name>
</gene>
<dbReference type="PROSITE" id="PS51704">
    <property type="entry name" value="GP_PDE"/>
    <property type="match status" value="1"/>
</dbReference>
<dbReference type="AlphaFoldDB" id="A0A0M9BTP3"/>
<dbReference type="GO" id="GO:0006629">
    <property type="term" value="P:lipid metabolic process"/>
    <property type="evidence" value="ECO:0007669"/>
    <property type="project" value="InterPro"/>
</dbReference>
<evidence type="ECO:0000313" key="3">
    <source>
        <dbReference type="Proteomes" id="UP000037688"/>
    </source>
</evidence>
<comment type="caution">
    <text evidence="2">The sequence shown here is derived from an EMBL/GenBank/DDBJ whole genome shotgun (WGS) entry which is preliminary data.</text>
</comment>
<sequence>MNKFPLITAHTGCMGHPDHSYESLQGALTLGADIYEDDIRSTRDGVPVLAHDDDIPLADGSRGSLAEMTLKELNAYLSVPIPTLQDVLEQIREASKIMNLDIKTDSALEPVSALVERMGMTEMVFLSGCNYGTAVNAGRYAPHIRRLLNVNIQSFGSLRYDDAMFQACTEALEAGCFGLNVPYQVVRPELMEAVRRNGLDLYVWTVMEADDMRRLAQWGVNSITTRDPAKLIAVRGEMEYAEENRDWTIN</sequence>
<dbReference type="Proteomes" id="UP000037688">
    <property type="component" value="Unassembled WGS sequence"/>
</dbReference>
<evidence type="ECO:0000313" key="2">
    <source>
        <dbReference type="EMBL" id="KOY17952.1"/>
    </source>
</evidence>
<dbReference type="PATRIC" id="fig|1705561.3.peg.104"/>
<dbReference type="EMBL" id="LITU01000029">
    <property type="protein sequence ID" value="KOY17952.1"/>
    <property type="molecule type" value="Genomic_DNA"/>
</dbReference>
<dbReference type="CDD" id="cd08556">
    <property type="entry name" value="GDPD"/>
    <property type="match status" value="1"/>
</dbReference>
<name>A0A0M9BTP3_9BACL</name>
<dbReference type="PANTHER" id="PTHR46211:SF1">
    <property type="entry name" value="GLYCEROPHOSPHODIESTER PHOSPHODIESTERASE, CYTOPLASMIC"/>
    <property type="match status" value="1"/>
</dbReference>
<proteinExistence type="predicted"/>
<feature type="domain" description="GP-PDE" evidence="1">
    <location>
        <begin position="5"/>
        <end position="235"/>
    </location>
</feature>
<evidence type="ECO:0000259" key="1">
    <source>
        <dbReference type="PROSITE" id="PS51704"/>
    </source>
</evidence>
<accession>A0A0M9BTP3</accession>